<dbReference type="Pfam" id="PF13374">
    <property type="entry name" value="TPR_10"/>
    <property type="match status" value="3"/>
</dbReference>
<organism evidence="5 6">
    <name type="scientific">Blastomyces silverae</name>
    <dbReference type="NCBI Taxonomy" id="2060906"/>
    <lineage>
        <taxon>Eukaryota</taxon>
        <taxon>Fungi</taxon>
        <taxon>Dikarya</taxon>
        <taxon>Ascomycota</taxon>
        <taxon>Pezizomycotina</taxon>
        <taxon>Eurotiomycetes</taxon>
        <taxon>Eurotiomycetidae</taxon>
        <taxon>Onygenales</taxon>
        <taxon>Ajellomycetaceae</taxon>
        <taxon>Blastomyces</taxon>
    </lineage>
</organism>
<sequence length="1135" mass="126938">MTLTHASYTVAWICALPLELAAAKAVLDEFHPTLPQPKSDHNVYTLGSVSGHNVVVACLPVGVYGTTSATAAVSHLISTYQNIRFGLMVGVGGGVPGGIPDIRLGDVVVSKPTDTSSGVIQYDYGKTLQNGRFHRTGSLNKPPPILLKGIAQMKSDYILGKASISNIMASNLQKEEVRKQFPRPSKDQLFQSAYGHVGDRPDCATCDQSQLVDRLERVTQEPYIHYGLVASGNQVMKDARTRDLIARELDILCFEMEAAGLMDEIPSLVIRGICDYCDSHKHKDWQGYAAFSAAAYAKALLELVPLNEESADQTSEANGACYWMVPFQKNLGFVGREDEIAHIEELIEQINGPSKIAICGLGGVGKTQIALELVYHRREKDPRCSIFWIPCTSHASVEQAYIDIAQTLGIQGVQPVEAVERVKAYLIQATEKWLLVFDNADEMDMWSTLTDFIPRSKQGCVVFTTRNRRLAVKLASPFVITVSEPDAETGMKILNKALIRKDLLVDDKAAITLLEQLVFLPLAIIQAAAYINTNDIELSDYTMLLQDQEPDVIELLSEDFGDDGRYHEIQNPVATTWLISFQQIQQLNPLAADYLSFMACISPRNIPQSLLPPAPSKKKTLEAIGLLKAFSFISEQVQDRSLSLHRLVHLSTRNWLRKQQCFDRQIQTTADWFSRVFPDNDPANRKLWRLYLPHALSLITENDFQKEQENHIHLMRNIGTCLHADGKYNKAADILENVVNLHGGGNENSDLSLCSSVSNLANTYSYQGWWEEAKELYEPVLEIYKQVVGPEHPGTLFSMTHLAYIYMKQGQWKKAEELVMHVLQTTKQVLGPEHPVTLTSMMNLATIYIEQGQEQEAEKLAKQALEIFKQVLGPEHPETLRSMTLLACIYTTQEQWEKGEELEVYVLQTSKQVLGPEHPETLISMTNLASIYIEQGQDQEAEKLAKQALEIFKQVLGPEHPETLTNMSNLALIYLNLGRWDEAENLGVQAMEVRIKVLGSGDPNTLITMHNLATTWYSQQRIHEAIDLMEKCVKFRDKVLGSSHPDTISSTRALRNWKERANSLSEEQSRSLVQAERDQPSEKTKGAFSAGLVLPKPNGEGVFGSLKAFCETHPFLTPLRNNSPGLRDQDLQEID</sequence>
<feature type="signal peptide" evidence="2">
    <location>
        <begin position="1"/>
        <end position="25"/>
    </location>
</feature>
<dbReference type="SUPFAM" id="SSF52540">
    <property type="entry name" value="P-loop containing nucleoside triphosphate hydrolases"/>
    <property type="match status" value="1"/>
</dbReference>
<dbReference type="Pfam" id="PF01048">
    <property type="entry name" value="PNP_UDP_1"/>
    <property type="match status" value="1"/>
</dbReference>
<dbReference type="InterPro" id="IPR035994">
    <property type="entry name" value="Nucleoside_phosphorylase_sf"/>
</dbReference>
<dbReference type="PANTHER" id="PTHR46082">
    <property type="entry name" value="ATP/GTP-BINDING PROTEIN-RELATED"/>
    <property type="match status" value="1"/>
</dbReference>
<proteinExistence type="predicted"/>
<feature type="compositionally biased region" description="Basic and acidic residues" evidence="1">
    <location>
        <begin position="1075"/>
        <end position="1085"/>
    </location>
</feature>
<name>A0A0H1BIQ0_9EURO</name>
<evidence type="ECO:0000259" key="4">
    <source>
        <dbReference type="Pfam" id="PF01048"/>
    </source>
</evidence>
<dbReference type="PANTHER" id="PTHR46082:SF11">
    <property type="entry name" value="AAA+ ATPASE DOMAIN-CONTAINING PROTEIN-RELATED"/>
    <property type="match status" value="1"/>
</dbReference>
<dbReference type="Pfam" id="PF00931">
    <property type="entry name" value="NB-ARC"/>
    <property type="match status" value="1"/>
</dbReference>
<gene>
    <name evidence="5" type="ORF">EMPG_09678</name>
</gene>
<dbReference type="GO" id="GO:0043531">
    <property type="term" value="F:ADP binding"/>
    <property type="evidence" value="ECO:0007669"/>
    <property type="project" value="InterPro"/>
</dbReference>
<protein>
    <submittedName>
        <fullName evidence="5">Uncharacterized protein</fullName>
    </submittedName>
</protein>
<dbReference type="PRINTS" id="PR00381">
    <property type="entry name" value="KINESINLIGHT"/>
</dbReference>
<dbReference type="InterPro" id="IPR000845">
    <property type="entry name" value="Nucleoside_phosphorylase_d"/>
</dbReference>
<evidence type="ECO:0000313" key="5">
    <source>
        <dbReference type="EMBL" id="KLJ11374.1"/>
    </source>
</evidence>
<dbReference type="InterPro" id="IPR027417">
    <property type="entry name" value="P-loop_NTPase"/>
</dbReference>
<evidence type="ECO:0000256" key="2">
    <source>
        <dbReference type="SAM" id="SignalP"/>
    </source>
</evidence>
<dbReference type="GO" id="GO:0003824">
    <property type="term" value="F:catalytic activity"/>
    <property type="evidence" value="ECO:0007669"/>
    <property type="project" value="InterPro"/>
</dbReference>
<dbReference type="SMART" id="SM00028">
    <property type="entry name" value="TPR"/>
    <property type="match status" value="7"/>
</dbReference>
<dbReference type="OrthoDB" id="1658288at2759"/>
<evidence type="ECO:0000256" key="1">
    <source>
        <dbReference type="SAM" id="MobiDB-lite"/>
    </source>
</evidence>
<keyword evidence="6" id="KW-1185">Reference proteome</keyword>
<dbReference type="Gene3D" id="3.40.50.1580">
    <property type="entry name" value="Nucleoside phosphorylase domain"/>
    <property type="match status" value="1"/>
</dbReference>
<dbReference type="AlphaFoldDB" id="A0A0H1BIQ0"/>
<dbReference type="InterPro" id="IPR011990">
    <property type="entry name" value="TPR-like_helical_dom_sf"/>
</dbReference>
<dbReference type="Gene3D" id="3.40.50.300">
    <property type="entry name" value="P-loop containing nucleotide triphosphate hydrolases"/>
    <property type="match status" value="1"/>
</dbReference>
<dbReference type="Gene3D" id="1.25.40.10">
    <property type="entry name" value="Tetratricopeptide repeat domain"/>
    <property type="match status" value="2"/>
</dbReference>
<evidence type="ECO:0000313" key="6">
    <source>
        <dbReference type="Proteomes" id="UP000053573"/>
    </source>
</evidence>
<dbReference type="GO" id="GO:0009116">
    <property type="term" value="P:nucleoside metabolic process"/>
    <property type="evidence" value="ECO:0007669"/>
    <property type="project" value="InterPro"/>
</dbReference>
<dbReference type="InterPro" id="IPR053137">
    <property type="entry name" value="NLR-like"/>
</dbReference>
<feature type="region of interest" description="Disordered" evidence="1">
    <location>
        <begin position="1065"/>
        <end position="1088"/>
    </location>
</feature>
<evidence type="ECO:0000259" key="3">
    <source>
        <dbReference type="Pfam" id="PF00931"/>
    </source>
</evidence>
<feature type="domain" description="NB-ARC" evidence="3">
    <location>
        <begin position="342"/>
        <end position="486"/>
    </location>
</feature>
<accession>A0A0H1BIQ0</accession>
<dbReference type="Pfam" id="PF13424">
    <property type="entry name" value="TPR_12"/>
    <property type="match status" value="2"/>
</dbReference>
<feature type="chain" id="PRO_5005199363" evidence="2">
    <location>
        <begin position="26"/>
        <end position="1135"/>
    </location>
</feature>
<dbReference type="EMBL" id="LDEV01001580">
    <property type="protein sequence ID" value="KLJ11374.1"/>
    <property type="molecule type" value="Genomic_DNA"/>
</dbReference>
<dbReference type="Proteomes" id="UP000053573">
    <property type="component" value="Unassembled WGS sequence"/>
</dbReference>
<feature type="domain" description="Nucleoside phosphorylase" evidence="4">
    <location>
        <begin position="10"/>
        <end position="286"/>
    </location>
</feature>
<dbReference type="InterPro" id="IPR019734">
    <property type="entry name" value="TPR_rpt"/>
</dbReference>
<dbReference type="InterPro" id="IPR002182">
    <property type="entry name" value="NB-ARC"/>
</dbReference>
<comment type="caution">
    <text evidence="5">The sequence shown here is derived from an EMBL/GenBank/DDBJ whole genome shotgun (WGS) entry which is preliminary data.</text>
</comment>
<dbReference type="STRING" id="2060906.A0A0H1BIQ0"/>
<dbReference type="SUPFAM" id="SSF48452">
    <property type="entry name" value="TPR-like"/>
    <property type="match status" value="1"/>
</dbReference>
<keyword evidence="2" id="KW-0732">Signal</keyword>
<dbReference type="SUPFAM" id="SSF53167">
    <property type="entry name" value="Purine and uridine phosphorylases"/>
    <property type="match status" value="1"/>
</dbReference>
<reference evidence="6" key="1">
    <citation type="journal article" date="2015" name="PLoS Genet.">
        <title>The dynamic genome and transcriptome of the human fungal pathogen Blastomyces and close relative Emmonsia.</title>
        <authorList>
            <person name="Munoz J.F."/>
            <person name="Gauthier G.M."/>
            <person name="Desjardins C.A."/>
            <person name="Gallo J.E."/>
            <person name="Holder J."/>
            <person name="Sullivan T.D."/>
            <person name="Marty A.J."/>
            <person name="Carmen J.C."/>
            <person name="Chen Z."/>
            <person name="Ding L."/>
            <person name="Gujja S."/>
            <person name="Magrini V."/>
            <person name="Misas E."/>
            <person name="Mitreva M."/>
            <person name="Priest M."/>
            <person name="Saif S."/>
            <person name="Whiston E.A."/>
            <person name="Young S."/>
            <person name="Zeng Q."/>
            <person name="Goldman W.E."/>
            <person name="Mardis E.R."/>
            <person name="Taylor J.W."/>
            <person name="McEwen J.G."/>
            <person name="Clay O.K."/>
            <person name="Klein B.S."/>
            <person name="Cuomo C.A."/>
        </authorList>
    </citation>
    <scope>NUCLEOTIDE SEQUENCE [LARGE SCALE GENOMIC DNA]</scope>
    <source>
        <strain evidence="6">UAMH 139</strain>
    </source>
</reference>